<dbReference type="InterPro" id="IPR012373">
    <property type="entry name" value="Ferrdict_sens_TM"/>
</dbReference>
<keyword evidence="1" id="KW-0472">Membrane</keyword>
<keyword evidence="1" id="KW-0812">Transmembrane</keyword>
<dbReference type="Proteomes" id="UP000290545">
    <property type="component" value="Unassembled WGS sequence"/>
</dbReference>
<sequence>MLTPADMQEDKHLELHRLMTDEIFGTPPPEDSQRLNQLLREPWARREWITFRETFKDPSVVENINRLVDSEMQEAAGAGLAKTIRKRKHKRQWRRAAVSSTLVIAAAFGWMYLGRAGHMPAVEHFSSPAFTQNAYAGAPAMVTPALKLQLANGQTIDLAATAKLNAGTATLYNDTAQRMLWFSGNNGRPHQLNTLIVPPGLDYHVRLSDGTEVFLNATSLLSFPFQFGSGRREIFIEGEAFVKVAPATNQPFIVHLPATTVEALGTAFNINTYDSNKITVSLQQGCVRLNTPGQPPVKLEPGMQAVVHNNAATTVRLFGKEELSWTNGAYTMDNTPLGALANVLPRWFGIKVVFDRPSLREERFTGTLLKKEPLASFLSTLERTANVKTYYDEGILHIQ</sequence>
<dbReference type="GO" id="GO:0016989">
    <property type="term" value="F:sigma factor antagonist activity"/>
    <property type="evidence" value="ECO:0007669"/>
    <property type="project" value="TreeGrafter"/>
</dbReference>
<dbReference type="PANTHER" id="PTHR30273">
    <property type="entry name" value="PERIPLASMIC SIGNAL SENSOR AND SIGMA FACTOR ACTIVATOR FECR-RELATED"/>
    <property type="match status" value="1"/>
</dbReference>
<keyword evidence="5" id="KW-1185">Reference proteome</keyword>
<evidence type="ECO:0000259" key="2">
    <source>
        <dbReference type="Pfam" id="PF04773"/>
    </source>
</evidence>
<feature type="domain" description="FecR protein" evidence="2">
    <location>
        <begin position="203"/>
        <end position="288"/>
    </location>
</feature>
<comment type="caution">
    <text evidence="4">The sequence shown here is derived from an EMBL/GenBank/DDBJ whole genome shotgun (WGS) entry which is preliminary data.</text>
</comment>
<feature type="transmembrane region" description="Helical" evidence="1">
    <location>
        <begin position="96"/>
        <end position="113"/>
    </location>
</feature>
<name>A0A4Q1D1N1_9BACT</name>
<dbReference type="OrthoDB" id="643697at2"/>
<evidence type="ECO:0000259" key="3">
    <source>
        <dbReference type="Pfam" id="PF16344"/>
    </source>
</evidence>
<dbReference type="EMBL" id="SDHZ01000003">
    <property type="protein sequence ID" value="RXK81765.1"/>
    <property type="molecule type" value="Genomic_DNA"/>
</dbReference>
<protein>
    <submittedName>
        <fullName evidence="4">DUF4974 domain-containing protein</fullName>
    </submittedName>
</protein>
<evidence type="ECO:0000313" key="4">
    <source>
        <dbReference type="EMBL" id="RXK81765.1"/>
    </source>
</evidence>
<organism evidence="4 5">
    <name type="scientific">Filimonas effusa</name>
    <dbReference type="NCBI Taxonomy" id="2508721"/>
    <lineage>
        <taxon>Bacteria</taxon>
        <taxon>Pseudomonadati</taxon>
        <taxon>Bacteroidota</taxon>
        <taxon>Chitinophagia</taxon>
        <taxon>Chitinophagales</taxon>
        <taxon>Chitinophagaceae</taxon>
        <taxon>Filimonas</taxon>
    </lineage>
</organism>
<feature type="domain" description="Protein FecR C-terminal" evidence="3">
    <location>
        <begin position="331"/>
        <end position="388"/>
    </location>
</feature>
<dbReference type="PANTHER" id="PTHR30273:SF2">
    <property type="entry name" value="PROTEIN FECR"/>
    <property type="match status" value="1"/>
</dbReference>
<dbReference type="InterPro" id="IPR006860">
    <property type="entry name" value="FecR"/>
</dbReference>
<dbReference type="Pfam" id="PF16344">
    <property type="entry name" value="FecR_C"/>
    <property type="match status" value="1"/>
</dbReference>
<dbReference type="AlphaFoldDB" id="A0A4Q1D1N1"/>
<dbReference type="InterPro" id="IPR032508">
    <property type="entry name" value="FecR_C"/>
</dbReference>
<dbReference type="Gene3D" id="3.55.50.30">
    <property type="match status" value="1"/>
</dbReference>
<keyword evidence="1" id="KW-1133">Transmembrane helix</keyword>
<evidence type="ECO:0000313" key="5">
    <source>
        <dbReference type="Proteomes" id="UP000290545"/>
    </source>
</evidence>
<evidence type="ECO:0000256" key="1">
    <source>
        <dbReference type="SAM" id="Phobius"/>
    </source>
</evidence>
<dbReference type="Gene3D" id="2.60.120.1440">
    <property type="match status" value="1"/>
</dbReference>
<gene>
    <name evidence="4" type="ORF">ESB13_18405</name>
</gene>
<reference evidence="4 5" key="1">
    <citation type="submission" date="2019-01" db="EMBL/GenBank/DDBJ databases">
        <title>Filimonas sp. strain TTM-71.</title>
        <authorList>
            <person name="Chen W.-M."/>
        </authorList>
    </citation>
    <scope>NUCLEOTIDE SEQUENCE [LARGE SCALE GENOMIC DNA]</scope>
    <source>
        <strain evidence="4 5">TTM-71</strain>
    </source>
</reference>
<proteinExistence type="predicted"/>
<accession>A0A4Q1D1N1</accession>
<dbReference type="Pfam" id="PF04773">
    <property type="entry name" value="FecR"/>
    <property type="match status" value="1"/>
</dbReference>